<dbReference type="OrthoDB" id="6054043at2759"/>
<evidence type="ECO:0000313" key="2">
    <source>
        <dbReference type="Proteomes" id="UP000507470"/>
    </source>
</evidence>
<dbReference type="InterPro" id="IPR036691">
    <property type="entry name" value="Endo/exonu/phosph_ase_sf"/>
</dbReference>
<keyword evidence="2" id="KW-1185">Reference proteome</keyword>
<evidence type="ECO:0008006" key="3">
    <source>
        <dbReference type="Google" id="ProtNLM"/>
    </source>
</evidence>
<dbReference type="SUPFAM" id="SSF56219">
    <property type="entry name" value="DNase I-like"/>
    <property type="match status" value="1"/>
</dbReference>
<gene>
    <name evidence="1" type="ORF">MCOR_48970</name>
</gene>
<accession>A0A6J8E9Z2</accession>
<sequence length="172" mass="20347">MMNFENTKKKISISSWNVHGLGDKFNDNYFIEFLKNDNNILLETWKGENKNFTVSGFNLNFNKIRKKNKRAKRHSRGIIILYKKNIEKGITYIEKGTISQNRLWLKLDKTFFGFDFDLYLCALYMPPEESTQTENDFHRLENEISTFASRGKFLLMGDFNARTAELEDFIKT</sequence>
<evidence type="ECO:0000313" key="1">
    <source>
        <dbReference type="EMBL" id="CAC5416335.1"/>
    </source>
</evidence>
<reference evidence="1 2" key="1">
    <citation type="submission" date="2020-06" db="EMBL/GenBank/DDBJ databases">
        <authorList>
            <person name="Li R."/>
            <person name="Bekaert M."/>
        </authorList>
    </citation>
    <scope>NUCLEOTIDE SEQUENCE [LARGE SCALE GENOMIC DNA]</scope>
    <source>
        <strain evidence="2">wild</strain>
    </source>
</reference>
<dbReference type="Gene3D" id="3.60.10.10">
    <property type="entry name" value="Endonuclease/exonuclease/phosphatase"/>
    <property type="match status" value="1"/>
</dbReference>
<dbReference type="AlphaFoldDB" id="A0A6J8E9Z2"/>
<proteinExistence type="predicted"/>
<dbReference type="Proteomes" id="UP000507470">
    <property type="component" value="Unassembled WGS sequence"/>
</dbReference>
<dbReference type="EMBL" id="CACVKT020008627">
    <property type="protein sequence ID" value="CAC5416335.1"/>
    <property type="molecule type" value="Genomic_DNA"/>
</dbReference>
<name>A0A6J8E9Z2_MYTCO</name>
<organism evidence="1 2">
    <name type="scientific">Mytilus coruscus</name>
    <name type="common">Sea mussel</name>
    <dbReference type="NCBI Taxonomy" id="42192"/>
    <lineage>
        <taxon>Eukaryota</taxon>
        <taxon>Metazoa</taxon>
        <taxon>Spiralia</taxon>
        <taxon>Lophotrochozoa</taxon>
        <taxon>Mollusca</taxon>
        <taxon>Bivalvia</taxon>
        <taxon>Autobranchia</taxon>
        <taxon>Pteriomorphia</taxon>
        <taxon>Mytilida</taxon>
        <taxon>Mytiloidea</taxon>
        <taxon>Mytilidae</taxon>
        <taxon>Mytilinae</taxon>
        <taxon>Mytilus</taxon>
    </lineage>
</organism>
<protein>
    <recommendedName>
        <fullName evidence="3">Endonuclease/exonuclease/phosphatase domain-containing protein</fullName>
    </recommendedName>
</protein>